<keyword evidence="7" id="KW-1185">Reference proteome</keyword>
<comment type="subcellular location">
    <subcellularLocation>
        <location evidence="1">Cell outer membrane</location>
    </subcellularLocation>
</comment>
<dbReference type="SUPFAM" id="SSF56935">
    <property type="entry name" value="Porins"/>
    <property type="match status" value="1"/>
</dbReference>
<feature type="region of interest" description="Disordered" evidence="4">
    <location>
        <begin position="24"/>
        <end position="55"/>
    </location>
</feature>
<dbReference type="Proteomes" id="UP001500523">
    <property type="component" value="Unassembled WGS sequence"/>
</dbReference>
<keyword evidence="3" id="KW-0998">Cell outer membrane</keyword>
<evidence type="ECO:0000313" key="6">
    <source>
        <dbReference type="EMBL" id="GAA3700620.1"/>
    </source>
</evidence>
<feature type="chain" id="PRO_5045869149" evidence="5">
    <location>
        <begin position="22"/>
        <end position="872"/>
    </location>
</feature>
<reference evidence="7" key="1">
    <citation type="journal article" date="2019" name="Int. J. Syst. Evol. Microbiol.">
        <title>The Global Catalogue of Microorganisms (GCM) 10K type strain sequencing project: providing services to taxonomists for standard genome sequencing and annotation.</title>
        <authorList>
            <consortium name="The Broad Institute Genomics Platform"/>
            <consortium name="The Broad Institute Genome Sequencing Center for Infectious Disease"/>
            <person name="Wu L."/>
            <person name="Ma J."/>
        </authorList>
    </citation>
    <scope>NUCLEOTIDE SEQUENCE [LARGE SCALE GENOMIC DNA]</scope>
    <source>
        <strain evidence="7">JCM 17498</strain>
    </source>
</reference>
<proteinExistence type="predicted"/>
<evidence type="ECO:0000313" key="7">
    <source>
        <dbReference type="Proteomes" id="UP001500523"/>
    </source>
</evidence>
<dbReference type="RefSeq" id="WP_344692570.1">
    <property type="nucleotide sequence ID" value="NZ_BAABBF010000002.1"/>
</dbReference>
<comment type="caution">
    <text evidence="6">The sequence shown here is derived from an EMBL/GenBank/DDBJ whole genome shotgun (WGS) entry which is preliminary data.</text>
</comment>
<evidence type="ECO:0000256" key="5">
    <source>
        <dbReference type="SAM" id="SignalP"/>
    </source>
</evidence>
<dbReference type="Gene3D" id="2.40.170.20">
    <property type="entry name" value="TonB-dependent receptor, beta-barrel domain"/>
    <property type="match status" value="2"/>
</dbReference>
<protein>
    <submittedName>
        <fullName evidence="6">TonB-dependent receptor plug domain-containing protein</fullName>
    </submittedName>
</protein>
<dbReference type="InterPro" id="IPR036942">
    <property type="entry name" value="Beta-barrel_TonB_sf"/>
</dbReference>
<dbReference type="InterPro" id="IPR037066">
    <property type="entry name" value="Plug_dom_sf"/>
</dbReference>
<accession>A0ABP7D7F0</accession>
<sequence>MKAIGLMVAAGVMPVAAMAQQAPGTPATAQDATPATTAGTTDSGGGTAEEAGSDEEITVTGTRQAGSVVGDIPPDQTLNAADIRSYGVSSVSDLLAELEPQTRSGRGGPPVVLLNGKRISGFREIRDIPTEAIQRVEILPEEVALKYGYQADQRVVNFVLRRRFRALTVEAADRQSTDGGRNTPEAEVDLLRIRNDVRTNLHLEYQQSSSLLESQRDIVAAAGDNPANPGFDQRPFRTLLSQSRNFNANGVYARPFLGTSASINGSIETTESTGLFGLPVVSLTVPAGGPFAAGTVTRRVEDADPLRQRRTGVTAHLGTTLNGEFGRWRWSFTGNYDRDETWTRTDTGLDTTAVQTRLTALDPTLDPRTVATAGLFGPLLQNRARSVSSQGGGDMLVNGTLFELPAGSVSTSFRIGASTSEFDSRSTRLGTTTTGSISRDIVNGQANIDLPIANRTRGGLEALGSLSANLNLGVDRLSDFGTLVSTGYGLNWSPIEGLRLIGSVTDQEQAPTAQQLGGPTVITPNARVFDYVRGTTATVTTISGGNPLLSSNERHIERLGLTLKPWTQRDLVLTASYTRTKTDDAVRNFPAAIASIEQAFPDRVVRDATGQLLRLDTRPINFARLNESELRWGFNFSKPLQSKVQRELAAFRAGTGPNPFAGMTPPAGAQRPEGADARPQANAAGGDRPAPPGGGAGARGPGGFAGRGAGGGGGRLNFAVYHTWHITNRVLIAENGPSLDLLNGDAISATGGQPRHELEGQAGYTNNGLGARLSVNYRSPTEVRTLASTDDLRFSDLTTANLRLFVDFGGRIDWVRAHPWLRGARVAFEISNVLNQRQRVTDDTETTPVSYQPDYLDPVGRTVRLSIRKLFF</sequence>
<evidence type="ECO:0000256" key="4">
    <source>
        <dbReference type="SAM" id="MobiDB-lite"/>
    </source>
</evidence>
<feature type="compositionally biased region" description="Gly residues" evidence="4">
    <location>
        <begin position="693"/>
        <end position="708"/>
    </location>
</feature>
<organism evidence="6 7">
    <name type="scientific">Sphingomonas cynarae</name>
    <dbReference type="NCBI Taxonomy" id="930197"/>
    <lineage>
        <taxon>Bacteria</taxon>
        <taxon>Pseudomonadati</taxon>
        <taxon>Pseudomonadota</taxon>
        <taxon>Alphaproteobacteria</taxon>
        <taxon>Sphingomonadales</taxon>
        <taxon>Sphingomonadaceae</taxon>
        <taxon>Sphingomonas</taxon>
    </lineage>
</organism>
<feature type="signal peptide" evidence="5">
    <location>
        <begin position="1"/>
        <end position="21"/>
    </location>
</feature>
<dbReference type="Gene3D" id="2.170.130.10">
    <property type="entry name" value="TonB-dependent receptor, plug domain"/>
    <property type="match status" value="1"/>
</dbReference>
<feature type="region of interest" description="Disordered" evidence="4">
    <location>
        <begin position="653"/>
        <end position="708"/>
    </location>
</feature>
<dbReference type="PANTHER" id="PTHR47234">
    <property type="match status" value="1"/>
</dbReference>
<keyword evidence="2" id="KW-0472">Membrane</keyword>
<evidence type="ECO:0000256" key="2">
    <source>
        <dbReference type="ARBA" id="ARBA00023136"/>
    </source>
</evidence>
<keyword evidence="6" id="KW-0675">Receptor</keyword>
<feature type="compositionally biased region" description="Low complexity" evidence="4">
    <location>
        <begin position="24"/>
        <end position="41"/>
    </location>
</feature>
<keyword evidence="5" id="KW-0732">Signal</keyword>
<dbReference type="EMBL" id="BAABBF010000002">
    <property type="protein sequence ID" value="GAA3700620.1"/>
    <property type="molecule type" value="Genomic_DNA"/>
</dbReference>
<dbReference type="PANTHER" id="PTHR47234:SF1">
    <property type="entry name" value="TONB-DEPENDENT RECEPTOR"/>
    <property type="match status" value="1"/>
</dbReference>
<name>A0ABP7D7F0_9SPHN</name>
<gene>
    <name evidence="6" type="ORF">GCM10022268_08310</name>
</gene>
<evidence type="ECO:0000256" key="3">
    <source>
        <dbReference type="ARBA" id="ARBA00023237"/>
    </source>
</evidence>
<evidence type="ECO:0000256" key="1">
    <source>
        <dbReference type="ARBA" id="ARBA00004442"/>
    </source>
</evidence>